<dbReference type="SUPFAM" id="SSF88723">
    <property type="entry name" value="PIN domain-like"/>
    <property type="match status" value="1"/>
</dbReference>
<sequence>MVVQSLDAAAAFRAGVAHRAYRHAGGPGTAVLADFLIEAQAATTPQSVLITRDRQHLAAYFPDLTLITPETDHG</sequence>
<evidence type="ECO:0000313" key="1">
    <source>
        <dbReference type="EMBL" id="MBW6529563.1"/>
    </source>
</evidence>
<evidence type="ECO:0008006" key="3">
    <source>
        <dbReference type="Google" id="ProtNLM"/>
    </source>
</evidence>
<keyword evidence="2" id="KW-1185">Reference proteome</keyword>
<gene>
    <name evidence="1" type="ORF">KZ820_02345</name>
</gene>
<dbReference type="InterPro" id="IPR029060">
    <property type="entry name" value="PIN-like_dom_sf"/>
</dbReference>
<accession>A0ABS7BIW4</accession>
<comment type="caution">
    <text evidence="1">The sequence shown here is derived from an EMBL/GenBank/DDBJ whole genome shotgun (WGS) entry which is preliminary data.</text>
</comment>
<organism evidence="1 2">
    <name type="scientific">Sphingomonas citri</name>
    <dbReference type="NCBI Taxonomy" id="2862499"/>
    <lineage>
        <taxon>Bacteria</taxon>
        <taxon>Pseudomonadati</taxon>
        <taxon>Pseudomonadota</taxon>
        <taxon>Alphaproteobacteria</taxon>
        <taxon>Sphingomonadales</taxon>
        <taxon>Sphingomonadaceae</taxon>
        <taxon>Sphingomonas</taxon>
    </lineage>
</organism>
<reference evidence="1 2" key="1">
    <citation type="submission" date="2021-07" db="EMBL/GenBank/DDBJ databases">
        <title>Sphingomonas sp.</title>
        <authorList>
            <person name="Feng G."/>
            <person name="Li J."/>
            <person name="Pan M."/>
        </authorList>
    </citation>
    <scope>NUCLEOTIDE SEQUENCE [LARGE SCALE GENOMIC DNA]</scope>
    <source>
        <strain evidence="1 2">RRHST34</strain>
    </source>
</reference>
<name>A0ABS7BIW4_9SPHN</name>
<evidence type="ECO:0000313" key="2">
    <source>
        <dbReference type="Proteomes" id="UP000759103"/>
    </source>
</evidence>
<dbReference type="Proteomes" id="UP000759103">
    <property type="component" value="Unassembled WGS sequence"/>
</dbReference>
<proteinExistence type="predicted"/>
<dbReference type="EMBL" id="JAHXZN010000001">
    <property type="protein sequence ID" value="MBW6529563.1"/>
    <property type="molecule type" value="Genomic_DNA"/>
</dbReference>
<protein>
    <recommendedName>
        <fullName evidence="3">Type II toxin-antitoxin system VapC family toxin</fullName>
    </recommendedName>
</protein>